<sequence length="172" mass="19703">MGQQAIPRGKQHPGFLKQQLLGIDAVHLLHCPSVEPSVQGRDRQTRSIVIQDAMHLPGHTDGDYRRRNLGEQCPYRLLNRMGILSIRVQLPCLQLGISQGDCRQQPARFKVQHHHGNICGSDIKSDMYHTHIQPLCLKIAYGTMYRKKSGFNWLLPYFQHHLHGLVPLYTVE</sequence>
<evidence type="ECO:0000313" key="1">
    <source>
        <dbReference type="EMBL" id="MPM10442.1"/>
    </source>
</evidence>
<protein>
    <submittedName>
        <fullName evidence="1">Uncharacterized protein</fullName>
    </submittedName>
</protein>
<proteinExistence type="predicted"/>
<dbReference type="EMBL" id="VSSQ01001692">
    <property type="protein sequence ID" value="MPM10442.1"/>
    <property type="molecule type" value="Genomic_DNA"/>
</dbReference>
<reference evidence="1" key="1">
    <citation type="submission" date="2019-08" db="EMBL/GenBank/DDBJ databases">
        <authorList>
            <person name="Kucharzyk K."/>
            <person name="Murdoch R.W."/>
            <person name="Higgins S."/>
            <person name="Loffler F."/>
        </authorList>
    </citation>
    <scope>NUCLEOTIDE SEQUENCE</scope>
</reference>
<accession>A0A644X2Q9</accession>
<name>A0A644X2Q9_9ZZZZ</name>
<dbReference type="AlphaFoldDB" id="A0A644X2Q9"/>
<organism evidence="1">
    <name type="scientific">bioreactor metagenome</name>
    <dbReference type="NCBI Taxonomy" id="1076179"/>
    <lineage>
        <taxon>unclassified sequences</taxon>
        <taxon>metagenomes</taxon>
        <taxon>ecological metagenomes</taxon>
    </lineage>
</organism>
<comment type="caution">
    <text evidence="1">The sequence shown here is derived from an EMBL/GenBank/DDBJ whole genome shotgun (WGS) entry which is preliminary data.</text>
</comment>
<gene>
    <name evidence="1" type="ORF">SDC9_56774</name>
</gene>